<accession>A0A931CKQ5</accession>
<dbReference type="Proteomes" id="UP000598146">
    <property type="component" value="Unassembled WGS sequence"/>
</dbReference>
<keyword evidence="2" id="KW-1185">Reference proteome</keyword>
<protein>
    <submittedName>
        <fullName evidence="1">Uncharacterized protein</fullName>
    </submittedName>
</protein>
<dbReference type="AlphaFoldDB" id="A0A931CKQ5"/>
<sequence>MRRTAGWRIPAVRVVSFTALFGVLLAGLAALGTGGPASASVSKHHGKWMSKVSGCKHNYRIGRTARLVAENGADYGWVEWRASRTGACAGYQWVRMHFSRNLGFTTHEPNYKSWQIYYKRDPWGRPGVDTRHQYNLKVGGLRYFKKGAYNSRIFYAPNEKACAQLFTYANRWDLGLNIQGQGDLLRLTYCA</sequence>
<evidence type="ECO:0000313" key="1">
    <source>
        <dbReference type="EMBL" id="MBG0568821.1"/>
    </source>
</evidence>
<organism evidence="1 2">
    <name type="scientific">Actinoplanes aureus</name>
    <dbReference type="NCBI Taxonomy" id="2792083"/>
    <lineage>
        <taxon>Bacteria</taxon>
        <taxon>Bacillati</taxon>
        <taxon>Actinomycetota</taxon>
        <taxon>Actinomycetes</taxon>
        <taxon>Micromonosporales</taxon>
        <taxon>Micromonosporaceae</taxon>
        <taxon>Actinoplanes</taxon>
    </lineage>
</organism>
<comment type="caution">
    <text evidence="1">The sequence shown here is derived from an EMBL/GenBank/DDBJ whole genome shotgun (WGS) entry which is preliminary data.</text>
</comment>
<gene>
    <name evidence="1" type="ORF">I4J89_46155</name>
</gene>
<reference evidence="1" key="1">
    <citation type="submission" date="2020-11" db="EMBL/GenBank/DDBJ databases">
        <title>Isolation and identification of active actinomycetes.</title>
        <authorList>
            <person name="Sun X."/>
        </authorList>
    </citation>
    <scope>NUCLEOTIDE SEQUENCE</scope>
    <source>
        <strain evidence="1">NEAU-A11</strain>
    </source>
</reference>
<dbReference type="RefSeq" id="WP_196420590.1">
    <property type="nucleotide sequence ID" value="NZ_JADQTO010000045.1"/>
</dbReference>
<proteinExistence type="predicted"/>
<name>A0A931CKQ5_9ACTN</name>
<dbReference type="EMBL" id="JADQTO010000045">
    <property type="protein sequence ID" value="MBG0568821.1"/>
    <property type="molecule type" value="Genomic_DNA"/>
</dbReference>
<evidence type="ECO:0000313" key="2">
    <source>
        <dbReference type="Proteomes" id="UP000598146"/>
    </source>
</evidence>